<evidence type="ECO:0000313" key="2">
    <source>
        <dbReference type="Proteomes" id="UP000831390"/>
    </source>
</evidence>
<keyword evidence="2" id="KW-1185">Reference proteome</keyword>
<reference evidence="1 2" key="1">
    <citation type="submission" date="2022-03" db="EMBL/GenBank/DDBJ databases">
        <title>Hymenobactersp. isolated from the air.</title>
        <authorList>
            <person name="Won M."/>
            <person name="Kwon S.-W."/>
        </authorList>
    </citation>
    <scope>NUCLEOTIDE SEQUENCE [LARGE SCALE GENOMIC DNA]</scope>
    <source>
        <strain evidence="1 2">KACC 22596</strain>
    </source>
</reference>
<gene>
    <name evidence="1" type="ORF">MTP16_00165</name>
</gene>
<organism evidence="1 2">
    <name type="scientific">Hymenobacter monticola</name>
    <dbReference type="NCBI Taxonomy" id="1705399"/>
    <lineage>
        <taxon>Bacteria</taxon>
        <taxon>Pseudomonadati</taxon>
        <taxon>Bacteroidota</taxon>
        <taxon>Cytophagia</taxon>
        <taxon>Cytophagales</taxon>
        <taxon>Hymenobacteraceae</taxon>
        <taxon>Hymenobacter</taxon>
    </lineage>
</organism>
<dbReference type="EMBL" id="CP094534">
    <property type="protein sequence ID" value="UOE34081.1"/>
    <property type="molecule type" value="Genomic_DNA"/>
</dbReference>
<protein>
    <submittedName>
        <fullName evidence="1">Uncharacterized protein</fullName>
    </submittedName>
</protein>
<dbReference type="RefSeq" id="WP_243514768.1">
    <property type="nucleotide sequence ID" value="NZ_CP094534.1"/>
</dbReference>
<dbReference type="Proteomes" id="UP000831390">
    <property type="component" value="Chromosome"/>
</dbReference>
<sequence length="156" mass="16557">MKTSFRLLAAQTATSAATVTQEARSFIIGGLAMLGVGLAQPAKAQTPAAEPVQVTQPDGESLRVRLFIPAGQKASMQVIHLSTGQTLLNENHRTSYGTLLKFNGLPTGRYAVQCRVGASRYRYTVDVEAPRPGATSIAVRETTTRRVESGLATAAL</sequence>
<accession>A0ABY4B8R2</accession>
<evidence type="ECO:0000313" key="1">
    <source>
        <dbReference type="EMBL" id="UOE34081.1"/>
    </source>
</evidence>
<proteinExistence type="predicted"/>
<name>A0ABY4B8R2_9BACT</name>